<comment type="similarity">
    <text evidence="1">Belongs to the peptidase M16 family.</text>
</comment>
<comment type="caution">
    <text evidence="8">The sequence shown here is derived from an EMBL/GenBank/DDBJ whole genome shotgun (WGS) entry which is preliminary data.</text>
</comment>
<dbReference type="PANTHER" id="PTHR43690:SF17">
    <property type="entry name" value="PROTEIN YHJJ"/>
    <property type="match status" value="1"/>
</dbReference>
<proteinExistence type="inferred from homology"/>
<keyword evidence="2" id="KW-0645">Protease</keyword>
<evidence type="ECO:0000259" key="6">
    <source>
        <dbReference type="Pfam" id="PF00675"/>
    </source>
</evidence>
<accession>A0A135YVY2</accession>
<keyword evidence="5" id="KW-0482">Metalloprotease</keyword>
<feature type="domain" description="Peptidase M16 C-terminal" evidence="7">
    <location>
        <begin position="183"/>
        <end position="361"/>
    </location>
</feature>
<dbReference type="eggNOG" id="COG0612">
    <property type="taxonomic scope" value="Bacteria"/>
</dbReference>
<evidence type="ECO:0000259" key="7">
    <source>
        <dbReference type="Pfam" id="PF05193"/>
    </source>
</evidence>
<dbReference type="RefSeq" id="WP_021935028.1">
    <property type="nucleotide sequence ID" value="NZ_CAXUJS010000005.1"/>
</dbReference>
<gene>
    <name evidence="8" type="ORF">HMPREF3195_00647</name>
</gene>
<evidence type="ECO:0000256" key="4">
    <source>
        <dbReference type="ARBA" id="ARBA00022833"/>
    </source>
</evidence>
<sequence>MKRVYNEIINEELYSETMDNGLEVYYLRKKGFVNKYAILGVDFGSVDLEFLPIGENERIRVSDGIAHFLEHKMFEQPDETNAFDKFSAFGASANAFTGFNMTAYLFSATDNFYESLEHLIDYVQTPYYTDKNVNKEKGIIAQEIKMYNDDPEWNVYMNCLKAMYSDHHVNIDIAGSVESIQEINPEELYKCYRTFYNPSNMKLFIVGDLDPDQITKSVKASNKNDLMVEKNIKRFMPKEPDKINKKEIEEEFKVSMPMFYIGYKDIVDKTKPEDVLRKEIVSDILYDIIFSESGDLYNQLYEQGLVMGNLNGGYLAQKDYSYALVSGLSKDPRRLKSVVDDYILDLRQKGIDKSEFEINKKKKIGGFLKSFDSISYVAHNLLSYSFRGINFLDYLEVLKSIELEEIDARLREFFKEDMSVISIVSPKKDN</sequence>
<dbReference type="InterPro" id="IPR050626">
    <property type="entry name" value="Peptidase_M16"/>
</dbReference>
<dbReference type="SUPFAM" id="SSF63411">
    <property type="entry name" value="LuxS/MPP-like metallohydrolase"/>
    <property type="match status" value="2"/>
</dbReference>
<dbReference type="Proteomes" id="UP000070326">
    <property type="component" value="Unassembled WGS sequence"/>
</dbReference>
<dbReference type="PATRIC" id="fig|1261.5.peg.652"/>
<dbReference type="STRING" id="1261.HMPREF3195_00647"/>
<protein>
    <submittedName>
        <fullName evidence="8">Peptidase M16 inactive domain protein</fullName>
    </submittedName>
</protein>
<dbReference type="InterPro" id="IPR007863">
    <property type="entry name" value="Peptidase_M16_C"/>
</dbReference>
<evidence type="ECO:0000313" key="9">
    <source>
        <dbReference type="Proteomes" id="UP000070326"/>
    </source>
</evidence>
<dbReference type="PANTHER" id="PTHR43690">
    <property type="entry name" value="NARDILYSIN"/>
    <property type="match status" value="1"/>
</dbReference>
<evidence type="ECO:0000256" key="1">
    <source>
        <dbReference type="ARBA" id="ARBA00007261"/>
    </source>
</evidence>
<keyword evidence="3" id="KW-0378">Hydrolase</keyword>
<evidence type="ECO:0000256" key="3">
    <source>
        <dbReference type="ARBA" id="ARBA00022801"/>
    </source>
</evidence>
<dbReference type="Pfam" id="PF00675">
    <property type="entry name" value="Peptidase_M16"/>
    <property type="match status" value="1"/>
</dbReference>
<organism evidence="8 9">
    <name type="scientific">Peptostreptococcus anaerobius</name>
    <dbReference type="NCBI Taxonomy" id="1261"/>
    <lineage>
        <taxon>Bacteria</taxon>
        <taxon>Bacillati</taxon>
        <taxon>Bacillota</taxon>
        <taxon>Clostridia</taxon>
        <taxon>Peptostreptococcales</taxon>
        <taxon>Peptostreptococcaceae</taxon>
        <taxon>Peptostreptococcus</taxon>
    </lineage>
</organism>
<evidence type="ECO:0000256" key="2">
    <source>
        <dbReference type="ARBA" id="ARBA00022670"/>
    </source>
</evidence>
<feature type="domain" description="Peptidase M16 N-terminal" evidence="6">
    <location>
        <begin position="63"/>
        <end position="174"/>
    </location>
</feature>
<dbReference type="Gene3D" id="3.30.830.10">
    <property type="entry name" value="Metalloenzyme, LuxS/M16 peptidase-like"/>
    <property type="match status" value="2"/>
</dbReference>
<dbReference type="InterPro" id="IPR011249">
    <property type="entry name" value="Metalloenz_LuxS/M16"/>
</dbReference>
<evidence type="ECO:0000256" key="5">
    <source>
        <dbReference type="ARBA" id="ARBA00023049"/>
    </source>
</evidence>
<dbReference type="GO" id="GO:0008237">
    <property type="term" value="F:metallopeptidase activity"/>
    <property type="evidence" value="ECO:0007669"/>
    <property type="project" value="UniProtKB-KW"/>
</dbReference>
<dbReference type="GO" id="GO:0006508">
    <property type="term" value="P:proteolysis"/>
    <property type="evidence" value="ECO:0007669"/>
    <property type="project" value="UniProtKB-KW"/>
</dbReference>
<dbReference type="InterPro" id="IPR011765">
    <property type="entry name" value="Pept_M16_N"/>
</dbReference>
<name>A0A135YVY2_9FIRM</name>
<dbReference type="NCBIfam" id="NF047421">
    <property type="entry name" value="YfmH_fam"/>
    <property type="match status" value="1"/>
</dbReference>
<keyword evidence="4" id="KW-0862">Zinc</keyword>
<dbReference type="AlphaFoldDB" id="A0A135YVY2"/>
<reference evidence="8 9" key="1">
    <citation type="submission" date="2016-02" db="EMBL/GenBank/DDBJ databases">
        <authorList>
            <person name="Wen L."/>
            <person name="He K."/>
            <person name="Yang H."/>
        </authorList>
    </citation>
    <scope>NUCLEOTIDE SEQUENCE [LARGE SCALE GENOMIC DNA]</scope>
    <source>
        <strain evidence="8 9">MJR8628A</strain>
    </source>
</reference>
<dbReference type="Pfam" id="PF05193">
    <property type="entry name" value="Peptidase_M16_C"/>
    <property type="match status" value="1"/>
</dbReference>
<dbReference type="GO" id="GO:0046872">
    <property type="term" value="F:metal ion binding"/>
    <property type="evidence" value="ECO:0007669"/>
    <property type="project" value="InterPro"/>
</dbReference>
<evidence type="ECO:0000313" key="8">
    <source>
        <dbReference type="EMBL" id="KXI13566.1"/>
    </source>
</evidence>
<dbReference type="EMBL" id="LSQZ01000020">
    <property type="protein sequence ID" value="KXI13566.1"/>
    <property type="molecule type" value="Genomic_DNA"/>
</dbReference>